<protein>
    <submittedName>
        <fullName evidence="1">Cyclopentanone 1,2-monooxygenase</fullName>
    </submittedName>
</protein>
<evidence type="ECO:0000313" key="2">
    <source>
        <dbReference type="Proteomes" id="UP001497680"/>
    </source>
</evidence>
<name>A0ACC0CVR9_9PEZI</name>
<evidence type="ECO:0000313" key="1">
    <source>
        <dbReference type="EMBL" id="KAI6084587.1"/>
    </source>
</evidence>
<sequence>MGSIITLDQPEPVGVVNIEELDALVIGSGFGGVYQLKKLRDEGYKVKLVESGTGYGGIWHWSRYPGARVDSHAPHYQFSDPELWKEWHWKQRFPDHNELRAYFEFVADKWDLGKDTYFETHVTSAKWDEEEHKWIITASNGKIFRATYFLPHCGIAASRTMPNWKGLGSFKGMLVHSSYWPHEQPVLKGKKIAVVGTGSTGVQLSHAVSKEAGELVVFQRTPAMPLQMRQVNYDDDEESKPKEELEQFFKDREDGYWGFDFGFLGKGTFEDDEATRKASYEALWKAGDFTFWLGTYTDMLFNDAANYEAYKFWREKTRARIQDPRLQELLAPEKQPYPFGCKRVPLEQGYFEMFNKPNVDLVDVNSTPIVEVTEKGIRTTEKELEFDIIILATGFDAVTGGLTSIDIRGIDGVSLKEKFQERGPTTYCGISAAGFPNMFFINGPQSPNAFCNGPTCAELQGNWIADVMNHNRDAGISAIVADDESEKQWGELTETIAYASLLPKAKSWYMGDNIPGKPRRSQMYLGGVPGYYEKLKSCAAEGYKGFHFQGPKGLKA</sequence>
<reference evidence="1 2" key="1">
    <citation type="journal article" date="2022" name="New Phytol.">
        <title>Ecological generalism drives hyperdiversity of secondary metabolite gene clusters in xylarialean endophytes.</title>
        <authorList>
            <person name="Franco M.E.E."/>
            <person name="Wisecaver J.H."/>
            <person name="Arnold A.E."/>
            <person name="Ju Y.M."/>
            <person name="Slot J.C."/>
            <person name="Ahrendt S."/>
            <person name="Moore L.P."/>
            <person name="Eastman K.E."/>
            <person name="Scott K."/>
            <person name="Konkel Z."/>
            <person name="Mondo S.J."/>
            <person name="Kuo A."/>
            <person name="Hayes R.D."/>
            <person name="Haridas S."/>
            <person name="Andreopoulos B."/>
            <person name="Riley R."/>
            <person name="LaButti K."/>
            <person name="Pangilinan J."/>
            <person name="Lipzen A."/>
            <person name="Amirebrahimi M."/>
            <person name="Yan J."/>
            <person name="Adam C."/>
            <person name="Keymanesh K."/>
            <person name="Ng V."/>
            <person name="Louie K."/>
            <person name="Northen T."/>
            <person name="Drula E."/>
            <person name="Henrissat B."/>
            <person name="Hsieh H.M."/>
            <person name="Youens-Clark K."/>
            <person name="Lutzoni F."/>
            <person name="Miadlikowska J."/>
            <person name="Eastwood D.C."/>
            <person name="Hamelin R.C."/>
            <person name="Grigoriev I.V."/>
            <person name="U'Ren J.M."/>
        </authorList>
    </citation>
    <scope>NUCLEOTIDE SEQUENCE [LARGE SCALE GENOMIC DNA]</scope>
    <source>
        <strain evidence="1 2">ER1909</strain>
    </source>
</reference>
<organism evidence="1 2">
    <name type="scientific">Hypoxylon rubiginosum</name>
    <dbReference type="NCBI Taxonomy" id="110542"/>
    <lineage>
        <taxon>Eukaryota</taxon>
        <taxon>Fungi</taxon>
        <taxon>Dikarya</taxon>
        <taxon>Ascomycota</taxon>
        <taxon>Pezizomycotina</taxon>
        <taxon>Sordariomycetes</taxon>
        <taxon>Xylariomycetidae</taxon>
        <taxon>Xylariales</taxon>
        <taxon>Hypoxylaceae</taxon>
        <taxon>Hypoxylon</taxon>
    </lineage>
</organism>
<dbReference type="Proteomes" id="UP001497680">
    <property type="component" value="Unassembled WGS sequence"/>
</dbReference>
<proteinExistence type="predicted"/>
<accession>A0ACC0CVR9</accession>
<dbReference type="EMBL" id="MU394335">
    <property type="protein sequence ID" value="KAI6084587.1"/>
    <property type="molecule type" value="Genomic_DNA"/>
</dbReference>
<gene>
    <name evidence="1" type="ORF">F4821DRAFT_168658</name>
</gene>
<comment type="caution">
    <text evidence="1">The sequence shown here is derived from an EMBL/GenBank/DDBJ whole genome shotgun (WGS) entry which is preliminary data.</text>
</comment>
<keyword evidence="2" id="KW-1185">Reference proteome</keyword>